<dbReference type="Gene3D" id="3.30.40.100">
    <property type="match status" value="1"/>
</dbReference>
<accession>A0A6A1UMQ3</accession>
<feature type="region of interest" description="Disordered" evidence="4">
    <location>
        <begin position="451"/>
        <end position="473"/>
    </location>
</feature>
<keyword evidence="7" id="KW-1185">Reference proteome</keyword>
<feature type="region of interest" description="Disordered" evidence="4">
    <location>
        <begin position="375"/>
        <end position="412"/>
    </location>
</feature>
<evidence type="ECO:0000256" key="2">
    <source>
        <dbReference type="ARBA" id="ARBA00022771"/>
    </source>
</evidence>
<feature type="compositionally biased region" description="Basic and acidic residues" evidence="4">
    <location>
        <begin position="375"/>
        <end position="397"/>
    </location>
</feature>
<evidence type="ECO:0000313" key="7">
    <source>
        <dbReference type="Proteomes" id="UP000516437"/>
    </source>
</evidence>
<proteinExistence type="predicted"/>
<dbReference type="GO" id="GO:0008270">
    <property type="term" value="F:zinc ion binding"/>
    <property type="evidence" value="ECO:0007669"/>
    <property type="project" value="UniProtKB-KW"/>
</dbReference>
<feature type="region of interest" description="Disordered" evidence="4">
    <location>
        <begin position="326"/>
        <end position="357"/>
    </location>
</feature>
<evidence type="ECO:0000256" key="4">
    <source>
        <dbReference type="SAM" id="MobiDB-lite"/>
    </source>
</evidence>
<reference evidence="6 7" key="1">
    <citation type="journal article" date="2019" name="Plant Biotechnol. J.">
        <title>The red bayberry genome and genetic basis of sex determination.</title>
        <authorList>
            <person name="Jia H.M."/>
            <person name="Jia H.J."/>
            <person name="Cai Q.L."/>
            <person name="Wang Y."/>
            <person name="Zhao H.B."/>
            <person name="Yang W.F."/>
            <person name="Wang G.Y."/>
            <person name="Li Y.H."/>
            <person name="Zhan D.L."/>
            <person name="Shen Y.T."/>
            <person name="Niu Q.F."/>
            <person name="Chang L."/>
            <person name="Qiu J."/>
            <person name="Zhao L."/>
            <person name="Xie H.B."/>
            <person name="Fu W.Y."/>
            <person name="Jin J."/>
            <person name="Li X.W."/>
            <person name="Jiao Y."/>
            <person name="Zhou C.C."/>
            <person name="Tu T."/>
            <person name="Chai C.Y."/>
            <person name="Gao J.L."/>
            <person name="Fan L.J."/>
            <person name="van de Weg E."/>
            <person name="Wang J.Y."/>
            <person name="Gao Z.S."/>
        </authorList>
    </citation>
    <scope>NUCLEOTIDE SEQUENCE [LARGE SCALE GENOMIC DNA]</scope>
    <source>
        <tissue evidence="6">Leaves</tissue>
    </source>
</reference>
<feature type="domain" description="CW-type" evidence="5">
    <location>
        <begin position="556"/>
        <end position="611"/>
    </location>
</feature>
<dbReference type="PROSITE" id="PS51050">
    <property type="entry name" value="ZF_CW"/>
    <property type="match status" value="1"/>
</dbReference>
<evidence type="ECO:0000256" key="1">
    <source>
        <dbReference type="ARBA" id="ARBA00022723"/>
    </source>
</evidence>
<dbReference type="PANTHER" id="PTHR46524:SF7">
    <property type="entry name" value="CW-TYPE ZINC FINGER"/>
    <property type="match status" value="1"/>
</dbReference>
<dbReference type="OrthoDB" id="1266005at2759"/>
<dbReference type="EMBL" id="RXIC02000066">
    <property type="protein sequence ID" value="KAB1201463.1"/>
    <property type="molecule type" value="Genomic_DNA"/>
</dbReference>
<keyword evidence="1" id="KW-0479">Metal-binding</keyword>
<evidence type="ECO:0000259" key="5">
    <source>
        <dbReference type="PROSITE" id="PS51050"/>
    </source>
</evidence>
<organism evidence="6 7">
    <name type="scientific">Morella rubra</name>
    <name type="common">Chinese bayberry</name>
    <dbReference type="NCBI Taxonomy" id="262757"/>
    <lineage>
        <taxon>Eukaryota</taxon>
        <taxon>Viridiplantae</taxon>
        <taxon>Streptophyta</taxon>
        <taxon>Embryophyta</taxon>
        <taxon>Tracheophyta</taxon>
        <taxon>Spermatophyta</taxon>
        <taxon>Magnoliopsida</taxon>
        <taxon>eudicotyledons</taxon>
        <taxon>Gunneridae</taxon>
        <taxon>Pentapetalae</taxon>
        <taxon>rosids</taxon>
        <taxon>fabids</taxon>
        <taxon>Fagales</taxon>
        <taxon>Myricaceae</taxon>
        <taxon>Morella</taxon>
    </lineage>
</organism>
<dbReference type="PANTHER" id="PTHR46524">
    <property type="entry name" value="CW-TYPE ZINC FINGER"/>
    <property type="match status" value="1"/>
</dbReference>
<dbReference type="Pfam" id="PF07496">
    <property type="entry name" value="zf-CW"/>
    <property type="match status" value="1"/>
</dbReference>
<feature type="compositionally biased region" description="Polar residues" evidence="4">
    <location>
        <begin position="334"/>
        <end position="343"/>
    </location>
</feature>
<name>A0A6A1UMQ3_9ROSI</name>
<evidence type="ECO:0000256" key="3">
    <source>
        <dbReference type="ARBA" id="ARBA00022833"/>
    </source>
</evidence>
<dbReference type="InterPro" id="IPR055300">
    <property type="entry name" value="CWZF3/5/7"/>
</dbReference>
<protein>
    <recommendedName>
        <fullName evidence="5">CW-type domain-containing protein</fullName>
    </recommendedName>
</protein>
<sequence length="674" mass="74306">MRPEPTSTDLPLREVRNSSVDTLPKIRNSGDSASSGKPLKLPTSPDKKTLKLRIKVASESVLDETNSAIYNILGLDLSPYLASEGSPVEWEGSAADFHGNQCESPSGIIKKNLLDGCRSGPVQEGSAVFENEVPSKKNGKELFGVKKRKLGNHDRTLVEPENGSFEDVVNLVDSDSKIVKDEDLSQNAVICDNWKLPCKSRKLCKGNGMADEAGVAPKGDMRSTKDRFFFPNGVIEETLGSKASRTNEKQNANNSWAGLFQKDKRVGCDLINDGCLDLFEAHCNMSKGSKVYNWGTVAPRKLNCGTEANIQQDGGEMSLGEEISLSGREKKSKGSQNYGSSATSKSKERSMVSSSSTAKDNITCESFFQSKSNRDDKLDNGLRTAKDSFSDSTDNKKLVKKQYRSGMLRAPPKDLARDSMLEVSGKRLLTFRDKFKVGSSKDQVKDSDLEVCGKKSRALSNQSEDTSGKDQSKDCMFEVSGNGLHGVSTKLEETRGKGLAKNYKLQLSEKESYAFSKKLKERSRKEKNYFPSSSAPHMQGHSKEATTLLPIMISPVVIKENWVCCDECHKWRLLPYGRNPDHLPKKWLCSMLNWLEEETTNSLTALYQVPDSEMLNNQQTFAVEPASRGTLVVAQHLNKNFLDISFSAVPSRGKKKLGARAISNVSQYCGSVDT</sequence>
<keyword evidence="3" id="KW-0862">Zinc</keyword>
<feature type="region of interest" description="Disordered" evidence="4">
    <location>
        <begin position="1"/>
        <end position="45"/>
    </location>
</feature>
<dbReference type="Proteomes" id="UP000516437">
    <property type="component" value="Unassembled WGS sequence"/>
</dbReference>
<keyword evidence="2" id="KW-0863">Zinc-finger</keyword>
<comment type="caution">
    <text evidence="6">The sequence shown here is derived from an EMBL/GenBank/DDBJ whole genome shotgun (WGS) entry which is preliminary data.</text>
</comment>
<dbReference type="InterPro" id="IPR011124">
    <property type="entry name" value="Znf_CW"/>
</dbReference>
<evidence type="ECO:0000313" key="6">
    <source>
        <dbReference type="EMBL" id="KAB1201463.1"/>
    </source>
</evidence>
<gene>
    <name evidence="6" type="ORF">CJ030_MR0G003698</name>
</gene>
<dbReference type="AlphaFoldDB" id="A0A6A1UMQ3"/>